<evidence type="ECO:0000256" key="5">
    <source>
        <dbReference type="ARBA" id="ARBA00022833"/>
    </source>
</evidence>
<dbReference type="GO" id="GO:0046872">
    <property type="term" value="F:metal ion binding"/>
    <property type="evidence" value="ECO:0007669"/>
    <property type="project" value="UniProtKB-KW"/>
</dbReference>
<dbReference type="OMA" id="PRMSEAN"/>
<proteinExistence type="predicted"/>
<keyword evidence="2" id="KW-0597">Phosphoprotein</keyword>
<feature type="compositionally biased region" description="Basic and acidic residues" evidence="9">
    <location>
        <begin position="552"/>
        <end position="567"/>
    </location>
</feature>
<dbReference type="PROSITE" id="PS50023">
    <property type="entry name" value="LIM_DOMAIN_2"/>
    <property type="match status" value="1"/>
</dbReference>
<dbReference type="RefSeq" id="XP_020901537.1">
    <property type="nucleotide sequence ID" value="XM_021045878.2"/>
</dbReference>
<dbReference type="SMART" id="SM00033">
    <property type="entry name" value="CH"/>
    <property type="match status" value="1"/>
</dbReference>
<feature type="region of interest" description="Disordered" evidence="9">
    <location>
        <begin position="201"/>
        <end position="221"/>
    </location>
</feature>
<comment type="subcellular location">
    <subcellularLocation>
        <location evidence="1">Endosome</location>
    </subcellularLocation>
</comment>
<dbReference type="PANTHER" id="PTHR23167">
    <property type="entry name" value="CALPONIN HOMOLOGY DOMAIN-CONTAINING PROTEIN DDB_G0272472-RELATED"/>
    <property type="match status" value="1"/>
</dbReference>
<keyword evidence="7" id="KW-0175">Coiled coil</keyword>
<name>A0A913XBQ6_EXADI</name>
<dbReference type="EnsemblMetazoa" id="XM_021045878.2">
    <property type="protein sequence ID" value="XP_020901537.1"/>
    <property type="gene ID" value="LOC110240091"/>
</dbReference>
<dbReference type="InterPro" id="IPR022735">
    <property type="entry name" value="bMERB_dom"/>
</dbReference>
<dbReference type="CDD" id="cd09358">
    <property type="entry name" value="LIM_Mical_like"/>
    <property type="match status" value="1"/>
</dbReference>
<feature type="compositionally biased region" description="Basic residues" evidence="9">
    <location>
        <begin position="582"/>
        <end position="594"/>
    </location>
</feature>
<dbReference type="PROSITE" id="PS00478">
    <property type="entry name" value="LIM_DOMAIN_1"/>
    <property type="match status" value="1"/>
</dbReference>
<dbReference type="KEGG" id="epa:110240091"/>
<dbReference type="Pfam" id="PF12130">
    <property type="entry name" value="bMERB_dom"/>
    <property type="match status" value="1"/>
</dbReference>
<evidence type="ECO:0000256" key="2">
    <source>
        <dbReference type="ARBA" id="ARBA00022553"/>
    </source>
</evidence>
<dbReference type="InterPro" id="IPR001781">
    <property type="entry name" value="Znf_LIM"/>
</dbReference>
<dbReference type="InterPro" id="IPR036872">
    <property type="entry name" value="CH_dom_sf"/>
</dbReference>
<organism evidence="13 14">
    <name type="scientific">Exaiptasia diaphana</name>
    <name type="common">Tropical sea anemone</name>
    <name type="synonym">Aiptasia pulchella</name>
    <dbReference type="NCBI Taxonomy" id="2652724"/>
    <lineage>
        <taxon>Eukaryota</taxon>
        <taxon>Metazoa</taxon>
        <taxon>Cnidaria</taxon>
        <taxon>Anthozoa</taxon>
        <taxon>Hexacorallia</taxon>
        <taxon>Actiniaria</taxon>
        <taxon>Aiptasiidae</taxon>
        <taxon>Exaiptasia</taxon>
    </lineage>
</organism>
<dbReference type="Pfam" id="PF00307">
    <property type="entry name" value="CH"/>
    <property type="match status" value="1"/>
</dbReference>
<evidence type="ECO:0000259" key="12">
    <source>
        <dbReference type="PROSITE" id="PS51848"/>
    </source>
</evidence>
<keyword evidence="3 8" id="KW-0479">Metal-binding</keyword>
<evidence type="ECO:0000256" key="7">
    <source>
        <dbReference type="ARBA" id="ARBA00023054"/>
    </source>
</evidence>
<reference evidence="13" key="1">
    <citation type="submission" date="2022-11" db="UniProtKB">
        <authorList>
            <consortium name="EnsemblMetazoa"/>
        </authorList>
    </citation>
    <scope>IDENTIFICATION</scope>
</reference>
<dbReference type="SMART" id="SM01203">
    <property type="entry name" value="DUF3585"/>
    <property type="match status" value="1"/>
</dbReference>
<feature type="compositionally biased region" description="Basic and acidic residues" evidence="9">
    <location>
        <begin position="515"/>
        <end position="524"/>
    </location>
</feature>
<dbReference type="AlphaFoldDB" id="A0A913XBQ6"/>
<keyword evidence="4" id="KW-0967">Endosome</keyword>
<dbReference type="Proteomes" id="UP000887567">
    <property type="component" value="Unplaced"/>
</dbReference>
<evidence type="ECO:0000256" key="4">
    <source>
        <dbReference type="ARBA" id="ARBA00022753"/>
    </source>
</evidence>
<dbReference type="Gene3D" id="1.10.418.10">
    <property type="entry name" value="Calponin-like domain"/>
    <property type="match status" value="1"/>
</dbReference>
<sequence>MPEYKEKGTGEYFGPDNQDSVPLYGMAASGARALLLWSRQQTEGYNDVNIYNMTSSWRDGLAFCAIIHRYRPDLIEFDKLSKDNIIQNNELAFDICERLLDIPSILDVGDMVENAVPDKLSVLTFVSQLFNYFKDKIPANQVVSTRMNASIKSKNEAAMIAKGKRVSQSKAKRFSSALKNVFKSETKDDRLKVEYPFHKQPSTENLKSAPESNEKKTDVVNSPRQTSIGTICSSCHTKVYILERLVVEHKLFHRACCKCSKCGAGLRPGTYTYCIETEEFYCIYACMGDFKRTQEEIRIKLQPISDKVFDVLEKESQTSSTKRGNNSPWSSDGNTLAPFSIVKKNMISIGSLDKSFEDLSQRRKKSSSNRKDTKEKIVTQDFEESKKSRSHNTIHQPGAKIEVEVKRENGKVKSCVKISPVKNRQQHSDEIDNSDDHKKPQSTWKEKAKGRVGLNDAYIREEEERPQEGSVNKLRMKFLKIDDMIEDKHRQKLAKKKEIMQREIGRVVPTWNEEINGKNGKEDSDSLSTTHPSLDSDCDSIATSSGQSSSSHMEDKNAAKTTEDKTISTKQNLVLNVDELKSKRRGNQRNKKKANLSIQESSSSSTPSTPSPTNRTIPIIVQQTADSDNEPEQRGRSVSQTSSTSGALSPGSDSCFSSETPNSPGGPWLGQNSMDETKNDDLPKMSIIIAQESSSTKINSRYFTVETCESKDRNVIMEDKEIETVDIEGEFKFDDDGNKYTTAQQNVLRSFKNCKITRDKSDLVKEEDVFLSPLEIIDELNALGTLLTELEKRGVKMEMLLRQSLCSERSIEKEDELMREWLTLVQEKNIILRRESELIYLLKFHQYEDRYLLVECELRALLSIKDDVKTVENVKRERELMSELFGLVQRRSSIVDKLEEDKFMEKQEDETLKLDIDGRSESWDQKQDYTKVAFSRFYC</sequence>
<accession>A0A913XBQ6</accession>
<dbReference type="SUPFAM" id="SSF47576">
    <property type="entry name" value="Calponin-homology domain, CH-domain"/>
    <property type="match status" value="1"/>
</dbReference>
<feature type="compositionally biased region" description="Low complexity" evidence="9">
    <location>
        <begin position="601"/>
        <end position="613"/>
    </location>
</feature>
<evidence type="ECO:0000256" key="3">
    <source>
        <dbReference type="ARBA" id="ARBA00022723"/>
    </source>
</evidence>
<dbReference type="PANTHER" id="PTHR23167:SF46">
    <property type="entry name" value="EPS15 HOMOLOGY DOMAIN CONTAINING PROTEIN-BINDING PROTEIN 1, ISOFORM F"/>
    <property type="match status" value="1"/>
</dbReference>
<keyword evidence="14" id="KW-1185">Reference proteome</keyword>
<dbReference type="InterPro" id="IPR050540">
    <property type="entry name" value="F-actin_Monoox_Mical"/>
</dbReference>
<evidence type="ECO:0000259" key="10">
    <source>
        <dbReference type="PROSITE" id="PS50021"/>
    </source>
</evidence>
<evidence type="ECO:0000256" key="9">
    <source>
        <dbReference type="SAM" id="MobiDB-lite"/>
    </source>
</evidence>
<feature type="compositionally biased region" description="Low complexity" evidence="9">
    <location>
        <begin position="540"/>
        <end position="551"/>
    </location>
</feature>
<feature type="domain" description="Calponin-homology (CH)" evidence="10">
    <location>
        <begin position="28"/>
        <end position="134"/>
    </location>
</feature>
<keyword evidence="6 8" id="KW-0440">LIM domain</keyword>
<evidence type="ECO:0000256" key="1">
    <source>
        <dbReference type="ARBA" id="ARBA00004177"/>
    </source>
</evidence>
<dbReference type="OrthoDB" id="20799at2759"/>
<evidence type="ECO:0000256" key="6">
    <source>
        <dbReference type="ARBA" id="ARBA00023038"/>
    </source>
</evidence>
<dbReference type="InterPro" id="IPR001715">
    <property type="entry name" value="CH_dom"/>
</dbReference>
<dbReference type="GeneID" id="110240091"/>
<dbReference type="GO" id="GO:0005768">
    <property type="term" value="C:endosome"/>
    <property type="evidence" value="ECO:0007669"/>
    <property type="project" value="UniProtKB-SubCell"/>
</dbReference>
<dbReference type="PROSITE" id="PS50021">
    <property type="entry name" value="CH"/>
    <property type="match status" value="1"/>
</dbReference>
<evidence type="ECO:0000256" key="8">
    <source>
        <dbReference type="PROSITE-ProRule" id="PRU00125"/>
    </source>
</evidence>
<dbReference type="FunFam" id="1.10.418.10:FF:000023">
    <property type="entry name" value="EH domain-binding protein 1 isoform X1"/>
    <property type="match status" value="1"/>
</dbReference>
<feature type="domain" description="BMERB" evidence="12">
    <location>
        <begin position="763"/>
        <end position="914"/>
    </location>
</feature>
<feature type="compositionally biased region" description="Basic and acidic residues" evidence="9">
    <location>
        <begin position="369"/>
        <end position="387"/>
    </location>
</feature>
<evidence type="ECO:0000313" key="14">
    <source>
        <dbReference type="Proteomes" id="UP000887567"/>
    </source>
</evidence>
<feature type="compositionally biased region" description="Polar residues" evidence="9">
    <location>
        <begin position="636"/>
        <end position="663"/>
    </location>
</feature>
<dbReference type="PROSITE" id="PS51848">
    <property type="entry name" value="BMERB"/>
    <property type="match status" value="1"/>
</dbReference>
<evidence type="ECO:0000259" key="11">
    <source>
        <dbReference type="PROSITE" id="PS50023"/>
    </source>
</evidence>
<protein>
    <submittedName>
        <fullName evidence="13">Uncharacterized protein</fullName>
    </submittedName>
</protein>
<evidence type="ECO:0000313" key="13">
    <source>
        <dbReference type="EnsemblMetazoa" id="XP_020901537.1"/>
    </source>
</evidence>
<feature type="domain" description="LIM zinc-binding" evidence="11">
    <location>
        <begin position="230"/>
        <end position="293"/>
    </location>
</feature>
<feature type="compositionally biased region" description="Basic and acidic residues" evidence="9">
    <location>
        <begin position="426"/>
        <end position="449"/>
    </location>
</feature>
<dbReference type="Gene3D" id="2.10.110.10">
    <property type="entry name" value="Cysteine Rich Protein"/>
    <property type="match status" value="1"/>
</dbReference>
<feature type="region of interest" description="Disordered" evidence="9">
    <location>
        <begin position="358"/>
        <end position="449"/>
    </location>
</feature>
<feature type="compositionally biased region" description="Basic and acidic residues" evidence="9">
    <location>
        <begin position="401"/>
        <end position="411"/>
    </location>
</feature>
<keyword evidence="5 8" id="KW-0862">Zinc</keyword>
<feature type="region of interest" description="Disordered" evidence="9">
    <location>
        <begin position="514"/>
        <end position="679"/>
    </location>
</feature>